<evidence type="ECO:0000313" key="2">
    <source>
        <dbReference type="EMBL" id="CCQ89745.1"/>
    </source>
</evidence>
<keyword evidence="1" id="KW-1133">Transmembrane helix</keyword>
<comment type="caution">
    <text evidence="2">The sequence shown here is derived from an EMBL/GenBank/DDBJ whole genome shotgun (WGS) entry which is preliminary data.</text>
</comment>
<feature type="transmembrane region" description="Helical" evidence="1">
    <location>
        <begin position="25"/>
        <end position="50"/>
    </location>
</feature>
<sequence>MTWPQDTPPPPAKPRFHARDFFNSYLYGLFTFLGIAAIIGGIIAVFLFYVMGKMS</sequence>
<dbReference type="STRING" id="1266370.NITGR_170002"/>
<organism evidence="2 3">
    <name type="scientific">Nitrospina gracilis (strain 3/211)</name>
    <dbReference type="NCBI Taxonomy" id="1266370"/>
    <lineage>
        <taxon>Bacteria</taxon>
        <taxon>Pseudomonadati</taxon>
        <taxon>Nitrospinota/Tectimicrobiota group</taxon>
        <taxon>Nitrospinota</taxon>
        <taxon>Nitrospinia</taxon>
        <taxon>Nitrospinales</taxon>
        <taxon>Nitrospinaceae</taxon>
        <taxon>Nitrospina</taxon>
    </lineage>
</organism>
<evidence type="ECO:0000256" key="1">
    <source>
        <dbReference type="SAM" id="Phobius"/>
    </source>
</evidence>
<proteinExistence type="predicted"/>
<keyword evidence="3" id="KW-1185">Reference proteome</keyword>
<dbReference type="RefSeq" id="WP_005006459.1">
    <property type="nucleotide sequence ID" value="NZ_HG422173.1"/>
</dbReference>
<protein>
    <submittedName>
        <fullName evidence="2">Uncharacterized protein</fullName>
    </submittedName>
</protein>
<evidence type="ECO:0000313" key="3">
    <source>
        <dbReference type="Proteomes" id="UP000011704"/>
    </source>
</evidence>
<dbReference type="InParanoid" id="M1Z9B7"/>
<gene>
    <name evidence="2" type="ORF">NITGR_170002</name>
</gene>
<keyword evidence="1" id="KW-0812">Transmembrane</keyword>
<accession>M1Z9B7</accession>
<dbReference type="HOGENOM" id="CLU_3027673_0_0_0"/>
<dbReference type="Proteomes" id="UP000011704">
    <property type="component" value="Unassembled WGS sequence"/>
</dbReference>
<reference evidence="2 3" key="1">
    <citation type="journal article" date="2013" name="Front. Microbiol.">
        <title>The genome of Nitrospina gracilis illuminates the metabolism and evolution of the major marine nitrite oxidizer.</title>
        <authorList>
            <person name="Luecker S."/>
            <person name="Nowka B."/>
            <person name="Rattei T."/>
            <person name="Spieck E."/>
            <person name="and Daims H."/>
        </authorList>
    </citation>
    <scope>NUCLEOTIDE SEQUENCE [LARGE SCALE GENOMIC DNA]</scope>
    <source>
        <strain evidence="2 3">3/211</strain>
    </source>
</reference>
<name>M1Z9B7_NITG3</name>
<dbReference type="AlphaFoldDB" id="M1Z9B7"/>
<dbReference type="EMBL" id="CAQJ01000019">
    <property type="protein sequence ID" value="CCQ89745.1"/>
    <property type="molecule type" value="Genomic_DNA"/>
</dbReference>
<keyword evidence="1" id="KW-0472">Membrane</keyword>